<dbReference type="Pfam" id="PF01590">
    <property type="entry name" value="GAF"/>
    <property type="match status" value="1"/>
</dbReference>
<name>A0A117MLH7_9ACTN</name>
<dbReference type="OrthoDB" id="9151676at2"/>
<proteinExistence type="predicted"/>
<dbReference type="InterPro" id="IPR003018">
    <property type="entry name" value="GAF"/>
</dbReference>
<dbReference type="InterPro" id="IPR029016">
    <property type="entry name" value="GAF-like_dom_sf"/>
</dbReference>
<dbReference type="SUPFAM" id="SSF55781">
    <property type="entry name" value="GAF domain-like"/>
    <property type="match status" value="1"/>
</dbReference>
<dbReference type="EMBL" id="LLZH01000326">
    <property type="protein sequence ID" value="KUL23952.1"/>
    <property type="molecule type" value="Genomic_DNA"/>
</dbReference>
<organism evidence="2 3">
    <name type="scientific">Actinoplanes awajinensis subsp. mycoplanecinus</name>
    <dbReference type="NCBI Taxonomy" id="135947"/>
    <lineage>
        <taxon>Bacteria</taxon>
        <taxon>Bacillati</taxon>
        <taxon>Actinomycetota</taxon>
        <taxon>Actinomycetes</taxon>
        <taxon>Micromonosporales</taxon>
        <taxon>Micromonosporaceae</taxon>
        <taxon>Actinoplanes</taxon>
    </lineage>
</organism>
<keyword evidence="2" id="KW-0808">Transferase</keyword>
<evidence type="ECO:0000313" key="3">
    <source>
        <dbReference type="Proteomes" id="UP000053244"/>
    </source>
</evidence>
<dbReference type="PANTHER" id="PTHR43102:SF2">
    <property type="entry name" value="GAF DOMAIN-CONTAINING PROTEIN"/>
    <property type="match status" value="1"/>
</dbReference>
<sequence>MNTMTTTELFTRLGEPARLQRLAEYDLHHPALRTHLDDIARDSAKRLQAPVSLVSVLLDSAQFIIGRHGLPDATAGIQGVPAEWALCTQTVLTGAPYSVSDGTTNPRHSGNPMLTLTGLRSYAGVPLIDESGQVLGAHCVLDTVPRHFTEHDIASLTEGAAEALRVLGLYHDA</sequence>
<keyword evidence="3" id="KW-1185">Reference proteome</keyword>
<dbReference type="Gene3D" id="3.30.450.40">
    <property type="match status" value="1"/>
</dbReference>
<evidence type="ECO:0000313" key="2">
    <source>
        <dbReference type="EMBL" id="KUL23952.1"/>
    </source>
</evidence>
<reference evidence="2 3" key="1">
    <citation type="submission" date="2015-10" db="EMBL/GenBank/DDBJ databases">
        <authorList>
            <person name="Gilbert D.G."/>
        </authorList>
    </citation>
    <scope>NUCLEOTIDE SEQUENCE [LARGE SCALE GENOMIC DNA]</scope>
    <source>
        <strain evidence="2 3">NRRL B-16712</strain>
    </source>
</reference>
<feature type="domain" description="GAF" evidence="1">
    <location>
        <begin position="36"/>
        <end position="161"/>
    </location>
</feature>
<accession>A0A117MLH7</accession>
<comment type="caution">
    <text evidence="2">The sequence shown here is derived from an EMBL/GenBank/DDBJ whole genome shotgun (WGS) entry which is preliminary data.</text>
</comment>
<dbReference type="PANTHER" id="PTHR43102">
    <property type="entry name" value="SLR1143 PROTEIN"/>
    <property type="match status" value="1"/>
</dbReference>
<keyword evidence="2" id="KW-0418">Kinase</keyword>
<dbReference type="GO" id="GO:0016301">
    <property type="term" value="F:kinase activity"/>
    <property type="evidence" value="ECO:0007669"/>
    <property type="project" value="UniProtKB-KW"/>
</dbReference>
<protein>
    <submittedName>
        <fullName evidence="2">Histidine kinase</fullName>
    </submittedName>
</protein>
<dbReference type="Proteomes" id="UP000053244">
    <property type="component" value="Unassembled WGS sequence"/>
</dbReference>
<gene>
    <name evidence="2" type="ORF">ADL15_44875</name>
</gene>
<dbReference type="AlphaFoldDB" id="A0A117MLH7"/>
<evidence type="ECO:0000259" key="1">
    <source>
        <dbReference type="Pfam" id="PF01590"/>
    </source>
</evidence>